<dbReference type="InterPro" id="IPR052344">
    <property type="entry name" value="Transposase-related"/>
</dbReference>
<gene>
    <name evidence="7" type="ORF">MARGE09_P4067</name>
</gene>
<dbReference type="PANTHER" id="PTHR33678:SF1">
    <property type="entry name" value="BLL1576 PROTEIN"/>
    <property type="match status" value="1"/>
</dbReference>
<reference evidence="7 8" key="1">
    <citation type="journal article" date="2022" name="IScience">
        <title>An ultrasensitive nanofiber-based assay for enzymatic hydrolysis and deep-sea microbial degradation of cellulose.</title>
        <authorList>
            <person name="Tsudome M."/>
            <person name="Tachioka M."/>
            <person name="Miyazaki M."/>
            <person name="Uchimura K."/>
            <person name="Tsuda M."/>
            <person name="Takaki Y."/>
            <person name="Deguchi S."/>
        </authorList>
    </citation>
    <scope>NUCLEOTIDE SEQUENCE [LARGE SCALE GENOMIC DNA]</scope>
    <source>
        <strain evidence="7 8">GE09</strain>
    </source>
</reference>
<accession>A0AAN1WLM6</accession>
<feature type="coiled-coil region" evidence="1">
    <location>
        <begin position="4"/>
        <end position="31"/>
    </location>
</feature>
<proteinExistence type="predicted"/>
<feature type="domain" description="Transposase IS66 central" evidence="3">
    <location>
        <begin position="173"/>
        <end position="457"/>
    </location>
</feature>
<feature type="domain" description="Transposase TnpC homeodomain" evidence="5">
    <location>
        <begin position="28"/>
        <end position="100"/>
    </location>
</feature>
<evidence type="ECO:0000256" key="2">
    <source>
        <dbReference type="SAM" id="MobiDB-lite"/>
    </source>
</evidence>
<feature type="compositionally biased region" description="Acidic residues" evidence="2">
    <location>
        <begin position="57"/>
        <end position="70"/>
    </location>
</feature>
<evidence type="ECO:0000259" key="5">
    <source>
        <dbReference type="Pfam" id="PF13007"/>
    </source>
</evidence>
<dbReference type="Proteomes" id="UP001320119">
    <property type="component" value="Chromosome"/>
</dbReference>
<evidence type="ECO:0000313" key="8">
    <source>
        <dbReference type="Proteomes" id="UP001320119"/>
    </source>
</evidence>
<sequence>MENAQDLQKQNKVLREQLASVKAERDFLLEQFNLARHRQFSPSSEKVGIQPSLFNEAETEASSENEDITEEAAQQESNVPDRPKAKPKRKPLPKDLPRETRIVDIADEEKVCPCCNGELHQFGEESSEQLEYIPASVKVIETVRPKYACRTCEKSNTHTPIKIADVPASPIPKSIATPNLLAQIIIQKYQFALPLYRQEQLFKQLDITLSRKTLANWMIRCADVCKPIVKHLKDTLLEQSVIHADETPLKVINDDKQKSYMWVYCTGSDSPETSSPHKNIVLYDYHPSRAASCPKSFLGDYSGYLQVDGYAGYHNLKVELVGCMAHARRKFIEAQRAQPKGKTGRADWAVLHIQKLYRIESTLKGLSAEEKLAARKEKTLPLLDEFKIWLDKTVNQVAPKTAIGKAVEYTLRQWHKLIRFCESGELTIDNNRAERAIKPFVIGRKNWLFCNTSRGAHASAILYSLIETAKANGIDCYAYLSHLLNQIPKENCSLDELMPWRFNKA</sequence>
<feature type="region of interest" description="Disordered" evidence="2">
    <location>
        <begin position="39"/>
        <end position="100"/>
    </location>
</feature>
<dbReference type="Pfam" id="PF13005">
    <property type="entry name" value="zf-IS66"/>
    <property type="match status" value="1"/>
</dbReference>
<evidence type="ECO:0000313" key="7">
    <source>
        <dbReference type="EMBL" id="BCD99865.1"/>
    </source>
</evidence>
<dbReference type="NCBIfam" id="NF033517">
    <property type="entry name" value="transpos_IS66"/>
    <property type="match status" value="1"/>
</dbReference>
<dbReference type="InterPro" id="IPR024463">
    <property type="entry name" value="Transposase_TnpC_homeodom"/>
</dbReference>
<dbReference type="Pfam" id="PF13007">
    <property type="entry name" value="LZ_Tnp_IS66"/>
    <property type="match status" value="1"/>
</dbReference>
<evidence type="ECO:0000259" key="3">
    <source>
        <dbReference type="Pfam" id="PF03050"/>
    </source>
</evidence>
<keyword evidence="8" id="KW-1185">Reference proteome</keyword>
<dbReference type="Pfam" id="PF03050">
    <property type="entry name" value="DDE_Tnp_IS66"/>
    <property type="match status" value="1"/>
</dbReference>
<dbReference type="Pfam" id="PF13817">
    <property type="entry name" value="DDE_Tnp_IS66_C"/>
    <property type="match status" value="1"/>
</dbReference>
<evidence type="ECO:0000259" key="4">
    <source>
        <dbReference type="Pfam" id="PF13005"/>
    </source>
</evidence>
<dbReference type="InterPro" id="IPR004291">
    <property type="entry name" value="Transposase_IS66_central"/>
</dbReference>
<evidence type="ECO:0000256" key="1">
    <source>
        <dbReference type="SAM" id="Coils"/>
    </source>
</evidence>
<dbReference type="AlphaFoldDB" id="A0AAN1WLM6"/>
<dbReference type="PANTHER" id="PTHR33678">
    <property type="entry name" value="BLL1576 PROTEIN"/>
    <property type="match status" value="1"/>
</dbReference>
<organism evidence="7 8">
    <name type="scientific">Marinagarivorans cellulosilyticus</name>
    <dbReference type="NCBI Taxonomy" id="2721545"/>
    <lineage>
        <taxon>Bacteria</taxon>
        <taxon>Pseudomonadati</taxon>
        <taxon>Pseudomonadota</taxon>
        <taxon>Gammaproteobacteria</taxon>
        <taxon>Cellvibrionales</taxon>
        <taxon>Cellvibrionaceae</taxon>
        <taxon>Marinagarivorans</taxon>
    </lineage>
</organism>
<feature type="domain" description="Transposase IS66 C-terminal" evidence="6">
    <location>
        <begin position="464"/>
        <end position="500"/>
    </location>
</feature>
<feature type="domain" description="Transposase IS66 zinc-finger binding" evidence="4">
    <location>
        <begin position="109"/>
        <end position="153"/>
    </location>
</feature>
<dbReference type="InterPro" id="IPR039552">
    <property type="entry name" value="IS66_C"/>
</dbReference>
<dbReference type="RefSeq" id="WP_236985165.1">
    <property type="nucleotide sequence ID" value="NZ_AP023086.1"/>
</dbReference>
<evidence type="ECO:0000259" key="6">
    <source>
        <dbReference type="Pfam" id="PF13817"/>
    </source>
</evidence>
<protein>
    <submittedName>
        <fullName evidence="7">Transposase</fullName>
    </submittedName>
</protein>
<dbReference type="EMBL" id="AP023086">
    <property type="protein sequence ID" value="BCD99865.1"/>
    <property type="molecule type" value="Genomic_DNA"/>
</dbReference>
<name>A0AAN1WLM6_9GAMM</name>
<dbReference type="KEGG" id="marq:MARGE09_P4067"/>
<keyword evidence="1" id="KW-0175">Coiled coil</keyword>
<dbReference type="InterPro" id="IPR024474">
    <property type="entry name" value="Znf_dom_IS66"/>
</dbReference>